<feature type="domain" description="HTH gntR-type" evidence="6">
    <location>
        <begin position="5"/>
        <end position="73"/>
    </location>
</feature>
<sequence>MPISGRAATDIADSVRQQVERGELVPGDALPSVRALADDLAVNRNTVVSAYRLLTQAGLVEARGRAGTRVALRAPIAQEGFAHDTVLRDLGTGNPDPALIPDPTAALARTAGRPVLYGEPVIDTDLETWATTWMRAAVGPRPFRLTVTGGASDAIERLLAQTLTRDDAVALEDPCFLASLNTVRLGGYRPVAVPVDDEGMTVAGLQAALDAGARAVVLTPRAQNPTGASLSQGRAAALRGVLSTHPYVLVIEDDHFSLLSARPYFSVIPEGHHRWALIRSVSKFLGPDMCLAVTASDPDTAERLARRLNPGSQWVSHLLQRLGHALLTDADAVAAVARAAEHYAGRNAAAAAALTDAGVTVTPGDGLSLWVPLPVAARSVSEQLMRRGWLARPGDEFVLESDAAARHLRLTVHDLSDADLRRLASDLAEAVAAASTTKAARS</sequence>
<dbReference type="Gene3D" id="1.10.10.10">
    <property type="entry name" value="Winged helix-like DNA-binding domain superfamily/Winged helix DNA-binding domain"/>
    <property type="match status" value="1"/>
</dbReference>
<dbReference type="EMBL" id="JAFLHG010000015">
    <property type="protein sequence ID" value="MBT8799184.1"/>
    <property type="molecule type" value="Genomic_DNA"/>
</dbReference>
<dbReference type="Proteomes" id="UP000740605">
    <property type="component" value="Unassembled WGS sequence"/>
</dbReference>
<keyword evidence="8" id="KW-1185">Reference proteome</keyword>
<evidence type="ECO:0000256" key="4">
    <source>
        <dbReference type="ARBA" id="ARBA00023125"/>
    </source>
</evidence>
<evidence type="ECO:0000259" key="6">
    <source>
        <dbReference type="PROSITE" id="PS50949"/>
    </source>
</evidence>
<evidence type="ECO:0000256" key="2">
    <source>
        <dbReference type="ARBA" id="ARBA00022898"/>
    </source>
</evidence>
<evidence type="ECO:0000313" key="7">
    <source>
        <dbReference type="EMBL" id="MBT8799184.1"/>
    </source>
</evidence>
<dbReference type="CDD" id="cd00609">
    <property type="entry name" value="AAT_like"/>
    <property type="match status" value="1"/>
</dbReference>
<gene>
    <name evidence="7" type="ORF">J0P97_14045</name>
</gene>
<dbReference type="PANTHER" id="PTHR46577:SF1">
    <property type="entry name" value="HTH-TYPE TRANSCRIPTIONAL REGULATORY PROTEIN GABR"/>
    <property type="match status" value="1"/>
</dbReference>
<evidence type="ECO:0000313" key="8">
    <source>
        <dbReference type="Proteomes" id="UP000740605"/>
    </source>
</evidence>
<dbReference type="InterPro" id="IPR036390">
    <property type="entry name" value="WH_DNA-bd_sf"/>
</dbReference>
<evidence type="ECO:0000256" key="3">
    <source>
        <dbReference type="ARBA" id="ARBA00023015"/>
    </source>
</evidence>
<comment type="similarity">
    <text evidence="1">In the C-terminal section; belongs to the class-I pyridoxal-phosphate-dependent aminotransferase family.</text>
</comment>
<dbReference type="SMART" id="SM00345">
    <property type="entry name" value="HTH_GNTR"/>
    <property type="match status" value="1"/>
</dbReference>
<dbReference type="PANTHER" id="PTHR46577">
    <property type="entry name" value="HTH-TYPE TRANSCRIPTIONAL REGULATORY PROTEIN GABR"/>
    <property type="match status" value="1"/>
</dbReference>
<dbReference type="InterPro" id="IPR036388">
    <property type="entry name" value="WH-like_DNA-bd_sf"/>
</dbReference>
<dbReference type="InterPro" id="IPR051446">
    <property type="entry name" value="HTH_trans_reg/aminotransferase"/>
</dbReference>
<dbReference type="PROSITE" id="PS50949">
    <property type="entry name" value="HTH_GNTR"/>
    <property type="match status" value="1"/>
</dbReference>
<dbReference type="InterPro" id="IPR015424">
    <property type="entry name" value="PyrdxlP-dep_Trfase"/>
</dbReference>
<reference evidence="7 8" key="1">
    <citation type="submission" date="2021-03" db="EMBL/GenBank/DDBJ databases">
        <title>Microbacterium pauli sp. nov., isolated from microfiltered milk.</title>
        <authorList>
            <person name="Bellassi P."/>
            <person name="Fontana A."/>
            <person name="Callegari M.L."/>
            <person name="Lorenzo M."/>
            <person name="Cappa F."/>
        </authorList>
    </citation>
    <scope>NUCLEOTIDE SEQUENCE [LARGE SCALE GENOMIC DNA]</scope>
    <source>
        <strain evidence="7 8">DSM 18909</strain>
    </source>
</reference>
<dbReference type="PRINTS" id="PR00035">
    <property type="entry name" value="HTHGNTR"/>
</dbReference>
<keyword evidence="2" id="KW-0663">Pyridoxal phosphate</keyword>
<name>A0ABS5XXD1_9MICO</name>
<evidence type="ECO:0000256" key="5">
    <source>
        <dbReference type="ARBA" id="ARBA00023163"/>
    </source>
</evidence>
<accession>A0ABS5XXD1</accession>
<comment type="caution">
    <text evidence="7">The sequence shown here is derived from an EMBL/GenBank/DDBJ whole genome shotgun (WGS) entry which is preliminary data.</text>
</comment>
<dbReference type="Pfam" id="PF00392">
    <property type="entry name" value="GntR"/>
    <property type="match status" value="1"/>
</dbReference>
<protein>
    <submittedName>
        <fullName evidence="7">GntR family transcriptional regulator</fullName>
    </submittedName>
</protein>
<dbReference type="RefSeq" id="WP_215488419.1">
    <property type="nucleotide sequence ID" value="NZ_BAAAPJ010000004.1"/>
</dbReference>
<dbReference type="SUPFAM" id="SSF53383">
    <property type="entry name" value="PLP-dependent transferases"/>
    <property type="match status" value="1"/>
</dbReference>
<proteinExistence type="inferred from homology"/>
<dbReference type="InterPro" id="IPR000524">
    <property type="entry name" value="Tscrpt_reg_HTH_GntR"/>
</dbReference>
<dbReference type="InterPro" id="IPR015421">
    <property type="entry name" value="PyrdxlP-dep_Trfase_major"/>
</dbReference>
<dbReference type="SUPFAM" id="SSF46785">
    <property type="entry name" value="Winged helix' DNA-binding domain"/>
    <property type="match status" value="1"/>
</dbReference>
<keyword evidence="5" id="KW-0804">Transcription</keyword>
<keyword evidence="3" id="KW-0805">Transcription regulation</keyword>
<dbReference type="CDD" id="cd07377">
    <property type="entry name" value="WHTH_GntR"/>
    <property type="match status" value="1"/>
</dbReference>
<keyword evidence="4" id="KW-0238">DNA-binding</keyword>
<organism evidence="7 8">
    <name type="scientific">Microbacterium flavum</name>
    <dbReference type="NCBI Taxonomy" id="415216"/>
    <lineage>
        <taxon>Bacteria</taxon>
        <taxon>Bacillati</taxon>
        <taxon>Actinomycetota</taxon>
        <taxon>Actinomycetes</taxon>
        <taxon>Micrococcales</taxon>
        <taxon>Microbacteriaceae</taxon>
        <taxon>Microbacterium</taxon>
    </lineage>
</organism>
<dbReference type="Gene3D" id="3.40.640.10">
    <property type="entry name" value="Type I PLP-dependent aspartate aminotransferase-like (Major domain)"/>
    <property type="match status" value="1"/>
</dbReference>
<evidence type="ECO:0000256" key="1">
    <source>
        <dbReference type="ARBA" id="ARBA00005384"/>
    </source>
</evidence>